<accession>A0AAE9HG40</accession>
<protein>
    <submittedName>
        <fullName evidence="1">C4-type zinc finger domain-containing protein</fullName>
    </submittedName>
</protein>
<evidence type="ECO:0000313" key="2">
    <source>
        <dbReference type="Proteomes" id="UP000831536"/>
    </source>
</evidence>
<reference evidence="1" key="1">
    <citation type="journal article" date="2022" name="J. Appl. Microbiol.">
        <title>Bacteriophage-Antibiotic Combinations Against Multidrug-Resistant Pseudomonas aeruginosa.</title>
        <authorList>
            <person name="Holger D."/>
            <person name="Lev K.L."/>
            <person name="Kebriaei R."/>
            <person name="Morrisette T."/>
            <person name="Shah R."/>
            <person name="Alexander J."/>
            <person name="Lehman S.M."/>
            <person name="Rybak M.J."/>
        </authorList>
    </citation>
    <scope>NUCLEOTIDE SEQUENCE</scope>
</reference>
<evidence type="ECO:0000313" key="1">
    <source>
        <dbReference type="EMBL" id="UPW35903.1"/>
    </source>
</evidence>
<dbReference type="Proteomes" id="UP000831536">
    <property type="component" value="Segment"/>
</dbReference>
<keyword evidence="2" id="KW-1185">Reference proteome</keyword>
<dbReference type="EMBL" id="ON169972">
    <property type="protein sequence ID" value="UPW35903.1"/>
    <property type="molecule type" value="Genomic_DNA"/>
</dbReference>
<proteinExistence type="predicted"/>
<organism evidence="1 2">
    <name type="scientific">Pseudomonas phage EM</name>
    <dbReference type="NCBI Taxonomy" id="2936914"/>
    <lineage>
        <taxon>Viruses</taxon>
        <taxon>Duplodnaviria</taxon>
        <taxon>Heunggongvirae</taxon>
        <taxon>Uroviricota</taxon>
        <taxon>Caudoviricetes</taxon>
        <taxon>Vandenendeviridae</taxon>
        <taxon>Skurskavirinae</taxon>
        <taxon>Baldwinvirus</taxon>
        <taxon>Baldwinvirus EM</taxon>
    </lineage>
</organism>
<gene>
    <name evidence="1" type="ORF">EM_118</name>
</gene>
<name>A0AAE9HG40_9CAUD</name>
<sequence length="57" mass="6599">MTYWTKAQDLDVNLCGRCGVREDEAGYLMVAPSGELICIDCELEEPLRVELYEKEDW</sequence>